<dbReference type="FunFam" id="3.30.70.270:FF:000001">
    <property type="entry name" value="Diguanylate cyclase domain protein"/>
    <property type="match status" value="1"/>
</dbReference>
<evidence type="ECO:0000259" key="4">
    <source>
        <dbReference type="PROSITE" id="PS50887"/>
    </source>
</evidence>
<dbReference type="Proteomes" id="UP000216998">
    <property type="component" value="Unassembled WGS sequence"/>
</dbReference>
<evidence type="ECO:0000313" key="6">
    <source>
        <dbReference type="Proteomes" id="UP000216998"/>
    </source>
</evidence>
<dbReference type="NCBIfam" id="TIGR00254">
    <property type="entry name" value="GGDEF"/>
    <property type="match status" value="1"/>
</dbReference>
<accession>A0A255Z4T0</accession>
<dbReference type="SMART" id="SM00267">
    <property type="entry name" value="GGDEF"/>
    <property type="match status" value="1"/>
</dbReference>
<dbReference type="OrthoDB" id="9812260at2"/>
<dbReference type="PANTHER" id="PTHR45138">
    <property type="entry name" value="REGULATORY COMPONENTS OF SENSORY TRANSDUCTION SYSTEM"/>
    <property type="match status" value="1"/>
</dbReference>
<feature type="transmembrane region" description="Helical" evidence="3">
    <location>
        <begin position="112"/>
        <end position="130"/>
    </location>
</feature>
<dbReference type="InterPro" id="IPR050469">
    <property type="entry name" value="Diguanylate_Cyclase"/>
</dbReference>
<dbReference type="InterPro" id="IPR029787">
    <property type="entry name" value="Nucleotide_cyclase"/>
</dbReference>
<dbReference type="AlphaFoldDB" id="A0A255Z4T0"/>
<dbReference type="Pfam" id="PF20968">
    <property type="entry name" value="MASE8"/>
    <property type="match status" value="1"/>
</dbReference>
<protein>
    <recommendedName>
        <fullName evidence="1">diguanylate cyclase</fullName>
        <ecNumber evidence="1">2.7.7.65</ecNumber>
    </recommendedName>
</protein>
<keyword evidence="6" id="KW-1185">Reference proteome</keyword>
<dbReference type="Pfam" id="PF00990">
    <property type="entry name" value="GGDEF"/>
    <property type="match status" value="1"/>
</dbReference>
<feature type="transmembrane region" description="Helical" evidence="3">
    <location>
        <begin position="161"/>
        <end position="181"/>
    </location>
</feature>
<sequence length="365" mass="39834">MAFLLPTFDAAAEQRFDVWRAARLNDALAAPVATGAVSLFSFLLWDWLLDPSQFLACLMIRTIGTFIMLGCAWTFRYRRLTPRGLQAVGMMAVSAGTVTIALTQFLLQDGFLYGPAGLALFPTVSAVVVTRARQAPLVNLPGLILVLVLLWVQGIDGFTRFNVIMFVGTGIFASFILALALEHAARYSFQLELQLEEQAHIDPLTGIANRRRLEQEALAEVERARRFNRPLSLAVLDLDHFKSINDRHGHPFGDKVLRALADIGRTSLRQTDLFARFGGEEFVVLMPETTAETAAQIADRLRTKLSSTMVTEGDVSVAVTVSVGVATFGSGTATMEALMAEADRALYAAKDQGRDRVVIGRGGLG</sequence>
<dbReference type="GO" id="GO:0052621">
    <property type="term" value="F:diguanylate cyclase activity"/>
    <property type="evidence" value="ECO:0007669"/>
    <property type="project" value="UniProtKB-EC"/>
</dbReference>
<feature type="domain" description="GGDEF" evidence="4">
    <location>
        <begin position="229"/>
        <end position="362"/>
    </location>
</feature>
<name>A0A255Z4T0_9PROT</name>
<feature type="transmembrane region" description="Helical" evidence="3">
    <location>
        <begin position="87"/>
        <end position="106"/>
    </location>
</feature>
<dbReference type="PROSITE" id="PS50887">
    <property type="entry name" value="GGDEF"/>
    <property type="match status" value="1"/>
</dbReference>
<comment type="caution">
    <text evidence="5">The sequence shown here is derived from an EMBL/GenBank/DDBJ whole genome shotgun (WGS) entry which is preliminary data.</text>
</comment>
<organism evidence="5 6">
    <name type="scientific">Niveispirillum lacus</name>
    <dbReference type="NCBI Taxonomy" id="1981099"/>
    <lineage>
        <taxon>Bacteria</taxon>
        <taxon>Pseudomonadati</taxon>
        <taxon>Pseudomonadota</taxon>
        <taxon>Alphaproteobacteria</taxon>
        <taxon>Rhodospirillales</taxon>
        <taxon>Azospirillaceae</taxon>
        <taxon>Niveispirillum</taxon>
    </lineage>
</organism>
<dbReference type="InterPro" id="IPR048431">
    <property type="entry name" value="MASE8"/>
</dbReference>
<keyword evidence="3" id="KW-1133">Transmembrane helix</keyword>
<reference evidence="5 6" key="1">
    <citation type="submission" date="2017-07" db="EMBL/GenBank/DDBJ databases">
        <title>Niveispirillum cyanobacteriorum sp. nov., isolated from cyanobacterial aggregates in a eutrophic lake.</title>
        <authorList>
            <person name="Cai H."/>
        </authorList>
    </citation>
    <scope>NUCLEOTIDE SEQUENCE [LARGE SCALE GENOMIC DNA]</scope>
    <source>
        <strain evidence="6">TH1-14</strain>
    </source>
</reference>
<evidence type="ECO:0000256" key="2">
    <source>
        <dbReference type="ARBA" id="ARBA00034247"/>
    </source>
</evidence>
<dbReference type="PANTHER" id="PTHR45138:SF9">
    <property type="entry name" value="DIGUANYLATE CYCLASE DGCM-RELATED"/>
    <property type="match status" value="1"/>
</dbReference>
<dbReference type="GO" id="GO:0005886">
    <property type="term" value="C:plasma membrane"/>
    <property type="evidence" value="ECO:0007669"/>
    <property type="project" value="TreeGrafter"/>
</dbReference>
<dbReference type="InterPro" id="IPR000160">
    <property type="entry name" value="GGDEF_dom"/>
</dbReference>
<dbReference type="EC" id="2.7.7.65" evidence="1"/>
<comment type="catalytic activity">
    <reaction evidence="2">
        <text>2 GTP = 3',3'-c-di-GMP + 2 diphosphate</text>
        <dbReference type="Rhea" id="RHEA:24898"/>
        <dbReference type="ChEBI" id="CHEBI:33019"/>
        <dbReference type="ChEBI" id="CHEBI:37565"/>
        <dbReference type="ChEBI" id="CHEBI:58805"/>
        <dbReference type="EC" id="2.7.7.65"/>
    </reaction>
</comment>
<feature type="transmembrane region" description="Helical" evidence="3">
    <location>
        <begin position="28"/>
        <end position="47"/>
    </location>
</feature>
<dbReference type="EMBL" id="NOXU01000022">
    <property type="protein sequence ID" value="OYQ36527.1"/>
    <property type="molecule type" value="Genomic_DNA"/>
</dbReference>
<evidence type="ECO:0000313" key="5">
    <source>
        <dbReference type="EMBL" id="OYQ36527.1"/>
    </source>
</evidence>
<gene>
    <name evidence="5" type="ORF">CHU95_04755</name>
</gene>
<dbReference type="InterPro" id="IPR043128">
    <property type="entry name" value="Rev_trsase/Diguanyl_cyclase"/>
</dbReference>
<evidence type="ECO:0000256" key="3">
    <source>
        <dbReference type="SAM" id="Phobius"/>
    </source>
</evidence>
<dbReference type="SUPFAM" id="SSF55073">
    <property type="entry name" value="Nucleotide cyclase"/>
    <property type="match status" value="1"/>
</dbReference>
<dbReference type="GO" id="GO:0043709">
    <property type="term" value="P:cell adhesion involved in single-species biofilm formation"/>
    <property type="evidence" value="ECO:0007669"/>
    <property type="project" value="TreeGrafter"/>
</dbReference>
<feature type="transmembrane region" description="Helical" evidence="3">
    <location>
        <begin position="137"/>
        <end position="155"/>
    </location>
</feature>
<dbReference type="GO" id="GO:1902201">
    <property type="term" value="P:negative regulation of bacterial-type flagellum-dependent cell motility"/>
    <property type="evidence" value="ECO:0007669"/>
    <property type="project" value="TreeGrafter"/>
</dbReference>
<dbReference type="RefSeq" id="WP_094454216.1">
    <property type="nucleotide sequence ID" value="NZ_NOXU01000022.1"/>
</dbReference>
<keyword evidence="3" id="KW-0812">Transmembrane</keyword>
<dbReference type="Gene3D" id="3.30.70.270">
    <property type="match status" value="1"/>
</dbReference>
<keyword evidence="3" id="KW-0472">Membrane</keyword>
<feature type="transmembrane region" description="Helical" evidence="3">
    <location>
        <begin position="53"/>
        <end position="75"/>
    </location>
</feature>
<dbReference type="CDD" id="cd01949">
    <property type="entry name" value="GGDEF"/>
    <property type="match status" value="1"/>
</dbReference>
<proteinExistence type="predicted"/>
<evidence type="ECO:0000256" key="1">
    <source>
        <dbReference type="ARBA" id="ARBA00012528"/>
    </source>
</evidence>